<name>A0A2S4V162_9BASI</name>
<dbReference type="InterPro" id="IPR013635">
    <property type="entry name" value="Ice2"/>
</dbReference>
<gene>
    <name evidence="2" type="ORF">PSTT_11227</name>
</gene>
<organism evidence="2 3">
    <name type="scientific">Puccinia striiformis</name>
    <dbReference type="NCBI Taxonomy" id="27350"/>
    <lineage>
        <taxon>Eukaryota</taxon>
        <taxon>Fungi</taxon>
        <taxon>Dikarya</taxon>
        <taxon>Basidiomycota</taxon>
        <taxon>Pucciniomycotina</taxon>
        <taxon>Pucciniomycetes</taxon>
        <taxon>Pucciniales</taxon>
        <taxon>Pucciniaceae</taxon>
        <taxon>Puccinia</taxon>
    </lineage>
</organism>
<evidence type="ECO:0000313" key="3">
    <source>
        <dbReference type="Proteomes" id="UP000239156"/>
    </source>
</evidence>
<dbReference type="EMBL" id="PKSL01000128">
    <property type="protein sequence ID" value="POW03269.1"/>
    <property type="molecule type" value="Genomic_DNA"/>
</dbReference>
<dbReference type="GO" id="GO:0000921">
    <property type="term" value="P:septin ring assembly"/>
    <property type="evidence" value="ECO:0007669"/>
    <property type="project" value="TreeGrafter"/>
</dbReference>
<dbReference type="GO" id="GO:0097038">
    <property type="term" value="C:perinuclear endoplasmic reticulum"/>
    <property type="evidence" value="ECO:0007669"/>
    <property type="project" value="TreeGrafter"/>
</dbReference>
<proteinExistence type="predicted"/>
<dbReference type="Pfam" id="PF08426">
    <property type="entry name" value="ICE2"/>
    <property type="match status" value="2"/>
</dbReference>
<feature type="transmembrane region" description="Helical" evidence="1">
    <location>
        <begin position="341"/>
        <end position="361"/>
    </location>
</feature>
<feature type="transmembrane region" description="Helical" evidence="1">
    <location>
        <begin position="137"/>
        <end position="157"/>
    </location>
</feature>
<feature type="transmembrane region" description="Helical" evidence="1">
    <location>
        <begin position="398"/>
        <end position="420"/>
    </location>
</feature>
<feature type="transmembrane region" description="Helical" evidence="1">
    <location>
        <begin position="169"/>
        <end position="188"/>
    </location>
</feature>
<evidence type="ECO:0000256" key="1">
    <source>
        <dbReference type="SAM" id="Phobius"/>
    </source>
</evidence>
<accession>A0A2S4V162</accession>
<dbReference type="PANTHER" id="PTHR31726">
    <property type="entry name" value="PROTEIN ICE2"/>
    <property type="match status" value="1"/>
</dbReference>
<dbReference type="VEuPathDB" id="FungiDB:PSTT_11227"/>
<reference evidence="2" key="1">
    <citation type="submission" date="2017-12" db="EMBL/GenBank/DDBJ databases">
        <title>Gene loss provides genomic basis for host adaptation in cereal stripe rust fungi.</title>
        <authorList>
            <person name="Xia C."/>
        </authorList>
    </citation>
    <scope>NUCLEOTIDE SEQUENCE [LARGE SCALE GENOMIC DNA]</scope>
    <source>
        <strain evidence="2">93-210</strain>
    </source>
</reference>
<keyword evidence="1" id="KW-0812">Transmembrane</keyword>
<evidence type="ECO:0000313" key="2">
    <source>
        <dbReference type="EMBL" id="POW03269.1"/>
    </source>
</evidence>
<comment type="caution">
    <text evidence="2">The sequence shown here is derived from an EMBL/GenBank/DDBJ whole genome shotgun (WGS) entry which is preliminary data.</text>
</comment>
<dbReference type="GO" id="GO:0048309">
    <property type="term" value="P:endoplasmic reticulum inheritance"/>
    <property type="evidence" value="ECO:0007669"/>
    <property type="project" value="TreeGrafter"/>
</dbReference>
<keyword evidence="1" id="KW-0472">Membrane</keyword>
<dbReference type="GO" id="GO:0032541">
    <property type="term" value="C:cortical endoplasmic reticulum"/>
    <property type="evidence" value="ECO:0007669"/>
    <property type="project" value="TreeGrafter"/>
</dbReference>
<sequence length="492" mass="55110">MPEIQVRLSVHDLPASGKLCICRPALILRHRIPFPLVIGPPGLIALLSSEPLNSAGDYASKASNFTDGFICTLGIANPPSSARFSSWNRRKSSNRNLEHPHLKMINRLITRAGRTASFLQILLYLPLALDIAGKECFLALSASLALYYSALSTLYLIFRNTRFAFVSKVFGLLQNLVIPTFLLIWLNIYSTDESKIGNPILGNNLVGPILSFWEVFLTWSTPVFVLLEGIGLCRVGLLPIRLIRLRGSRKSVGYVDRCQYDECRLLSGIAISNRKGNVVETSLMMAYLSYNIYWLSSEKLDPVSFFSSFKSEAVPPLPPMILRSSCHGYHRIRVYNLRSRARFLLACSSALPLPVFINLLYRVVALYGASRIVVAIKRANSGFAYARRLSDEEPMVRIMTVIVSYSRFVLVNIGVYASLVTNNEGHQVFWRWYFQVLISCCPDLSILKLTYLDSGYRINVFVTLGLWGVELMIGKEEGDNDSIVTGLGLKLD</sequence>
<keyword evidence="3" id="KW-1185">Reference proteome</keyword>
<dbReference type="Proteomes" id="UP000239156">
    <property type="component" value="Unassembled WGS sequence"/>
</dbReference>
<protein>
    <submittedName>
        <fullName evidence="2">Uncharacterized protein</fullName>
    </submittedName>
</protein>
<keyword evidence="1" id="KW-1133">Transmembrane helix</keyword>
<dbReference type="PANTHER" id="PTHR31726:SF2">
    <property type="entry name" value="PROTEIN ICE2"/>
    <property type="match status" value="1"/>
</dbReference>
<dbReference type="AlphaFoldDB" id="A0A2S4V162"/>
<dbReference type="GO" id="GO:0005789">
    <property type="term" value="C:endoplasmic reticulum membrane"/>
    <property type="evidence" value="ECO:0007669"/>
    <property type="project" value="TreeGrafter"/>
</dbReference>
<feature type="transmembrane region" description="Helical" evidence="1">
    <location>
        <begin position="216"/>
        <end position="240"/>
    </location>
</feature>